<dbReference type="SUPFAM" id="SSF81653">
    <property type="entry name" value="Calcium ATPase, transduction domain A"/>
    <property type="match status" value="1"/>
</dbReference>
<dbReference type="AlphaFoldDB" id="A0A3N6MJG7"/>
<dbReference type="GO" id="GO:0012505">
    <property type="term" value="C:endomembrane system"/>
    <property type="evidence" value="ECO:0007669"/>
    <property type="project" value="UniProtKB-SubCell"/>
</dbReference>
<dbReference type="InterPro" id="IPR023299">
    <property type="entry name" value="ATPase_P-typ_cyto_dom_N"/>
</dbReference>
<sequence length="858" mass="89788">MERERSSDDRCHLCGTTVGASASALETAAGDVVCSPGCRDVAASLPPVGDGGAATDVAASASAGTDASPNSLVRTYVRIDGMYSATCEAFLESVAERRDGVESASASYVTEAVTIDHDPDRTSATELRDALTGLGYTAYLREEAAGGDDSSGGTRRSREMSGLRKRRSDDALEFRYVVGVVFGTFLLVPYVAVFYPVFLSSYSNWGVLRYYDEAFASLDGLVFLPVFFVVTGLVLYLTGLPLLRGAYVSLRLRRPNAHLLAALTIVAAYAYGTLSIARGDIDVYYDLTVVVAALVMAAIFAEATIKREATGRLTELTSLEVDEGRLLADDGSTRSVPVDDLAAGDRVLVRAGERVPIDGILRASACTVDEAVVTGESLPVSKEPGEAVVGGSVVTDGSAIVAVDDDSTGGIDRLARSVWDVQSADHGDSRRADALAATLTPIVLGTAILVGAGRYALGDTLLDVWSAVLLTVVVASPWALALAVPASVAASLREASERGLVVFDETVFERLRDVDVVVFDKTGTLTTGEMTVLEADAPADLLRDAAAVERRSGHPVARALTDAFGTERREEPSDDSVRSDGGSDSSADEFDASEGGANAGGTRSSVDDARSQPTVREFRSHANGVEGVVDGRRILVGHPSLFRGCGWSLSEELAARVRRVRDDGRLPIVVGRDGRADGVVVVGDEPRAGWDETIASIGERDRTVVVLTGDDESAAERFAEHPDVDRLFARVPPGGKRAAIRRLKTEGSVAMVGDGTNDAPALAEADLGISLGSATALAADAADVATLEDDLAAVERSFRLASAARRRFRRTLGLALSYNAVVLPIAAVGALNPLFATGAAVGCAAVVAANASRPLVDE</sequence>
<keyword evidence="5" id="KW-0547">Nucleotide-binding</keyword>
<reference evidence="12 13" key="1">
    <citation type="submission" date="2018-10" db="EMBL/GenBank/DDBJ databases">
        <title>Natrarchaeobius chitinivorans gen. nov., sp. nov., and Natrarchaeobius haloalkaliphilus sp. nov., alkaliphilic, chitin-utilizing haloarchaea from hypersaline alkaline lakes.</title>
        <authorList>
            <person name="Sorokin D.Y."/>
            <person name="Elcheninov A.G."/>
            <person name="Kostrikina N.A."/>
            <person name="Bale N.J."/>
            <person name="Sinninghe Damste J.S."/>
            <person name="Khijniak T.V."/>
            <person name="Kublanov I.V."/>
            <person name="Toshchakov S.V."/>
        </authorList>
    </citation>
    <scope>NUCLEOTIDE SEQUENCE [LARGE SCALE GENOMIC DNA]</scope>
    <source>
        <strain evidence="12 13">AArcht7</strain>
    </source>
</reference>
<dbReference type="NCBIfam" id="TIGR01494">
    <property type="entry name" value="ATPase_P-type"/>
    <property type="match status" value="2"/>
</dbReference>
<dbReference type="Gene3D" id="3.40.1110.10">
    <property type="entry name" value="Calcium-transporting ATPase, cytoplasmic domain N"/>
    <property type="match status" value="1"/>
</dbReference>
<evidence type="ECO:0000313" key="12">
    <source>
        <dbReference type="EMBL" id="RQH03558.1"/>
    </source>
</evidence>
<comment type="caution">
    <text evidence="12">The sequence shown here is derived from an EMBL/GenBank/DDBJ whole genome shotgun (WGS) entry which is preliminary data.</text>
</comment>
<protein>
    <submittedName>
        <fullName evidence="12">Cation-translocating P-type ATPase</fullName>
    </submittedName>
</protein>
<dbReference type="InterPro" id="IPR023214">
    <property type="entry name" value="HAD_sf"/>
</dbReference>
<feature type="domain" description="HMA" evidence="11">
    <location>
        <begin position="73"/>
        <end position="139"/>
    </location>
</feature>
<dbReference type="PANTHER" id="PTHR43520:SF8">
    <property type="entry name" value="P-TYPE CU(+) TRANSPORTER"/>
    <property type="match status" value="1"/>
</dbReference>
<evidence type="ECO:0000256" key="4">
    <source>
        <dbReference type="ARBA" id="ARBA00022723"/>
    </source>
</evidence>
<dbReference type="Proteomes" id="UP000281431">
    <property type="component" value="Unassembled WGS sequence"/>
</dbReference>
<dbReference type="SUPFAM" id="SSF55008">
    <property type="entry name" value="HMA, heavy metal-associated domain"/>
    <property type="match status" value="1"/>
</dbReference>
<proteinExistence type="inferred from homology"/>
<evidence type="ECO:0000256" key="8">
    <source>
        <dbReference type="ARBA" id="ARBA00022989"/>
    </source>
</evidence>
<comment type="similarity">
    <text evidence="2">Belongs to the cation transport ATPase (P-type) (TC 3.A.3) family. Type IB subfamily.</text>
</comment>
<dbReference type="InterPro" id="IPR059000">
    <property type="entry name" value="ATPase_P-type_domA"/>
</dbReference>
<dbReference type="Gene3D" id="3.40.50.1000">
    <property type="entry name" value="HAD superfamily/HAD-like"/>
    <property type="match status" value="1"/>
</dbReference>
<evidence type="ECO:0000256" key="3">
    <source>
        <dbReference type="ARBA" id="ARBA00022692"/>
    </source>
</evidence>
<dbReference type="SFLD" id="SFLDF00027">
    <property type="entry name" value="p-type_atpase"/>
    <property type="match status" value="1"/>
</dbReference>
<dbReference type="Pfam" id="PF00403">
    <property type="entry name" value="HMA"/>
    <property type="match status" value="1"/>
</dbReference>
<dbReference type="GO" id="GO:0043682">
    <property type="term" value="F:P-type divalent copper transporter activity"/>
    <property type="evidence" value="ECO:0007669"/>
    <property type="project" value="TreeGrafter"/>
</dbReference>
<evidence type="ECO:0000259" key="11">
    <source>
        <dbReference type="PROSITE" id="PS50846"/>
    </source>
</evidence>
<dbReference type="InterPro" id="IPR006121">
    <property type="entry name" value="HMA_dom"/>
</dbReference>
<dbReference type="SUPFAM" id="SSF56784">
    <property type="entry name" value="HAD-like"/>
    <property type="match status" value="1"/>
</dbReference>
<dbReference type="EMBL" id="REFZ01000001">
    <property type="protein sequence ID" value="RQH03558.1"/>
    <property type="molecule type" value="Genomic_DNA"/>
</dbReference>
<dbReference type="Pfam" id="PF00122">
    <property type="entry name" value="E1-E2_ATPase"/>
    <property type="match status" value="1"/>
</dbReference>
<name>A0A3N6MJG7_NATCH</name>
<evidence type="ECO:0000256" key="7">
    <source>
        <dbReference type="ARBA" id="ARBA00022967"/>
    </source>
</evidence>
<accession>A0A3N6MJG7</accession>
<dbReference type="CDD" id="cd00371">
    <property type="entry name" value="HMA"/>
    <property type="match status" value="1"/>
</dbReference>
<comment type="subcellular location">
    <subcellularLocation>
        <location evidence="1">Endomembrane system</location>
        <topology evidence="1">Multi-pass membrane protein</topology>
    </subcellularLocation>
</comment>
<dbReference type="InterPro" id="IPR001757">
    <property type="entry name" value="P_typ_ATPase"/>
</dbReference>
<dbReference type="GO" id="GO:0005507">
    <property type="term" value="F:copper ion binding"/>
    <property type="evidence" value="ECO:0007669"/>
    <property type="project" value="TreeGrafter"/>
</dbReference>
<dbReference type="SFLD" id="SFLDG00002">
    <property type="entry name" value="C1.7:_P-type_atpase_like"/>
    <property type="match status" value="1"/>
</dbReference>
<keyword evidence="9" id="KW-0472">Membrane</keyword>
<dbReference type="InterPro" id="IPR036412">
    <property type="entry name" value="HAD-like_sf"/>
</dbReference>
<dbReference type="Pfam" id="PF00702">
    <property type="entry name" value="Hydrolase"/>
    <property type="match status" value="1"/>
</dbReference>
<dbReference type="InterPro" id="IPR008250">
    <property type="entry name" value="ATPase_P-typ_transduc_dom_A_sf"/>
</dbReference>
<dbReference type="InterPro" id="IPR027256">
    <property type="entry name" value="P-typ_ATPase_IB"/>
</dbReference>
<evidence type="ECO:0000256" key="6">
    <source>
        <dbReference type="ARBA" id="ARBA00022840"/>
    </source>
</evidence>
<dbReference type="GO" id="GO:0055070">
    <property type="term" value="P:copper ion homeostasis"/>
    <property type="evidence" value="ECO:0007669"/>
    <property type="project" value="TreeGrafter"/>
</dbReference>
<dbReference type="PANTHER" id="PTHR43520">
    <property type="entry name" value="ATP7, ISOFORM B"/>
    <property type="match status" value="1"/>
</dbReference>
<keyword evidence="4" id="KW-0479">Metal-binding</keyword>
<dbReference type="NCBIfam" id="TIGR01525">
    <property type="entry name" value="ATPase-IB_hvy"/>
    <property type="match status" value="1"/>
</dbReference>
<gene>
    <name evidence="12" type="ORF">EA472_02125</name>
</gene>
<dbReference type="OrthoDB" id="8588at2157"/>
<dbReference type="GO" id="GO:0016020">
    <property type="term" value="C:membrane"/>
    <property type="evidence" value="ECO:0007669"/>
    <property type="project" value="InterPro"/>
</dbReference>
<dbReference type="InterPro" id="IPR018303">
    <property type="entry name" value="ATPase_P-typ_P_site"/>
</dbReference>
<keyword evidence="6" id="KW-0067">ATP-binding</keyword>
<feature type="region of interest" description="Disordered" evidence="10">
    <location>
        <begin position="559"/>
        <end position="622"/>
    </location>
</feature>
<dbReference type="InterPro" id="IPR044492">
    <property type="entry name" value="P_typ_ATPase_HD_dom"/>
</dbReference>
<evidence type="ECO:0000313" key="13">
    <source>
        <dbReference type="Proteomes" id="UP000281431"/>
    </source>
</evidence>
<keyword evidence="7" id="KW-1278">Translocase</keyword>
<keyword evidence="3" id="KW-0812">Transmembrane</keyword>
<organism evidence="12 13">
    <name type="scientific">Natrarchaeobius chitinivorans</name>
    <dbReference type="NCBI Taxonomy" id="1679083"/>
    <lineage>
        <taxon>Archaea</taxon>
        <taxon>Methanobacteriati</taxon>
        <taxon>Methanobacteriota</taxon>
        <taxon>Stenosarchaea group</taxon>
        <taxon>Halobacteria</taxon>
        <taxon>Halobacteriales</taxon>
        <taxon>Natrialbaceae</taxon>
        <taxon>Natrarchaeobius</taxon>
    </lineage>
</organism>
<feature type="compositionally biased region" description="Basic and acidic residues" evidence="10">
    <location>
        <begin position="565"/>
        <end position="578"/>
    </location>
</feature>
<evidence type="ECO:0000256" key="10">
    <source>
        <dbReference type="SAM" id="MobiDB-lite"/>
    </source>
</evidence>
<dbReference type="SFLD" id="SFLDS00003">
    <property type="entry name" value="Haloacid_Dehalogenase"/>
    <property type="match status" value="1"/>
</dbReference>
<dbReference type="PRINTS" id="PR00119">
    <property type="entry name" value="CATATPASE"/>
</dbReference>
<evidence type="ECO:0000256" key="2">
    <source>
        <dbReference type="ARBA" id="ARBA00006024"/>
    </source>
</evidence>
<dbReference type="PROSITE" id="PS00154">
    <property type="entry name" value="ATPASE_E1_E2"/>
    <property type="match status" value="1"/>
</dbReference>
<evidence type="ECO:0000256" key="9">
    <source>
        <dbReference type="ARBA" id="ARBA00023136"/>
    </source>
</evidence>
<dbReference type="InterPro" id="IPR036163">
    <property type="entry name" value="HMA_dom_sf"/>
</dbReference>
<evidence type="ECO:0000256" key="5">
    <source>
        <dbReference type="ARBA" id="ARBA00022741"/>
    </source>
</evidence>
<feature type="compositionally biased region" description="Basic and acidic residues" evidence="10">
    <location>
        <begin position="605"/>
        <end position="620"/>
    </location>
</feature>
<keyword evidence="13" id="KW-1185">Reference proteome</keyword>
<evidence type="ECO:0000256" key="1">
    <source>
        <dbReference type="ARBA" id="ARBA00004127"/>
    </source>
</evidence>
<dbReference type="PROSITE" id="PS50846">
    <property type="entry name" value="HMA_2"/>
    <property type="match status" value="1"/>
</dbReference>
<dbReference type="GO" id="GO:0016887">
    <property type="term" value="F:ATP hydrolysis activity"/>
    <property type="evidence" value="ECO:0007669"/>
    <property type="project" value="InterPro"/>
</dbReference>
<dbReference type="GO" id="GO:0005524">
    <property type="term" value="F:ATP binding"/>
    <property type="evidence" value="ECO:0007669"/>
    <property type="project" value="UniProtKB-KW"/>
</dbReference>
<dbReference type="Gene3D" id="3.30.70.100">
    <property type="match status" value="1"/>
</dbReference>
<keyword evidence="8" id="KW-1133">Transmembrane helix</keyword>
<dbReference type="Gene3D" id="2.70.150.10">
    <property type="entry name" value="Calcium-transporting ATPase, cytoplasmic transduction domain A"/>
    <property type="match status" value="1"/>
</dbReference>